<protein>
    <submittedName>
        <fullName evidence="2">Uncharacterized protein</fullName>
    </submittedName>
</protein>
<dbReference type="AlphaFoldDB" id="A0A672YHB0"/>
<reference evidence="2" key="3">
    <citation type="submission" date="2025-09" db="UniProtKB">
        <authorList>
            <consortium name="Ensembl"/>
        </authorList>
    </citation>
    <scope>IDENTIFICATION</scope>
</reference>
<accession>A0A672YHB0</accession>
<organism evidence="2 3">
    <name type="scientific">Sphaeramia orbicularis</name>
    <name type="common">orbiculate cardinalfish</name>
    <dbReference type="NCBI Taxonomy" id="375764"/>
    <lineage>
        <taxon>Eukaryota</taxon>
        <taxon>Metazoa</taxon>
        <taxon>Chordata</taxon>
        <taxon>Craniata</taxon>
        <taxon>Vertebrata</taxon>
        <taxon>Euteleostomi</taxon>
        <taxon>Actinopterygii</taxon>
        <taxon>Neopterygii</taxon>
        <taxon>Teleostei</taxon>
        <taxon>Neoteleostei</taxon>
        <taxon>Acanthomorphata</taxon>
        <taxon>Gobiaria</taxon>
        <taxon>Kurtiformes</taxon>
        <taxon>Apogonoidei</taxon>
        <taxon>Apogonidae</taxon>
        <taxon>Apogoninae</taxon>
        <taxon>Sphaeramia</taxon>
    </lineage>
</organism>
<feature type="compositionally biased region" description="Basic and acidic residues" evidence="1">
    <location>
        <begin position="58"/>
        <end position="71"/>
    </location>
</feature>
<evidence type="ECO:0000313" key="3">
    <source>
        <dbReference type="Proteomes" id="UP000472271"/>
    </source>
</evidence>
<evidence type="ECO:0000313" key="2">
    <source>
        <dbReference type="Ensembl" id="ENSSORP00005003981.1"/>
    </source>
</evidence>
<proteinExistence type="predicted"/>
<reference evidence="2" key="1">
    <citation type="submission" date="2019-06" db="EMBL/GenBank/DDBJ databases">
        <authorList>
            <consortium name="Wellcome Sanger Institute Data Sharing"/>
        </authorList>
    </citation>
    <scope>NUCLEOTIDE SEQUENCE [LARGE SCALE GENOMIC DNA]</scope>
</reference>
<keyword evidence="3" id="KW-1185">Reference proteome</keyword>
<sequence length="166" mass="19477">MEEHTNSTQVFFTSTSYVDEKEELVTSTVLPEEIPPIPENQFLVRRSLQSVHKVKNKPPKDLRNKDERQREGIGLPSNFQSTNQRLVMTRSEKGSKSRDLRQYRTPSCSHSRSQDCFWCSETPPHRRQEMQRWRMRAITGEHWIKDDRELAHGKPVMITPGKKSSQ</sequence>
<reference evidence="2" key="2">
    <citation type="submission" date="2025-08" db="UniProtKB">
        <authorList>
            <consortium name="Ensembl"/>
        </authorList>
    </citation>
    <scope>IDENTIFICATION</scope>
</reference>
<feature type="compositionally biased region" description="Polar residues" evidence="1">
    <location>
        <begin position="77"/>
        <end position="86"/>
    </location>
</feature>
<evidence type="ECO:0000256" key="1">
    <source>
        <dbReference type="SAM" id="MobiDB-lite"/>
    </source>
</evidence>
<name>A0A672YHB0_9TELE</name>
<feature type="compositionally biased region" description="Basic and acidic residues" evidence="1">
    <location>
        <begin position="90"/>
        <end position="102"/>
    </location>
</feature>
<dbReference type="InParanoid" id="A0A672YHB0"/>
<dbReference type="Ensembl" id="ENSSORT00005004099.1">
    <property type="protein sequence ID" value="ENSSORP00005003981.1"/>
    <property type="gene ID" value="ENSSORG00005002429.1"/>
</dbReference>
<dbReference type="Proteomes" id="UP000472271">
    <property type="component" value="Chromosome 5"/>
</dbReference>
<feature type="region of interest" description="Disordered" evidence="1">
    <location>
        <begin position="49"/>
        <end position="106"/>
    </location>
</feature>